<keyword evidence="2" id="KW-1185">Reference proteome</keyword>
<comment type="caution">
    <text evidence="1">The sequence shown here is derived from an EMBL/GenBank/DDBJ whole genome shotgun (WGS) entry which is preliminary data.</text>
</comment>
<evidence type="ECO:0000313" key="2">
    <source>
        <dbReference type="Proteomes" id="UP000324222"/>
    </source>
</evidence>
<dbReference type="Proteomes" id="UP000324222">
    <property type="component" value="Unassembled WGS sequence"/>
</dbReference>
<sequence>MIALGNQYIMKSHKGEIEIDKDEFIKEKEKAPDPLNALPLDPVAEILDDTTSSHNNHIYDLNCKICNGQQEAPPEVSLFLNQIT</sequence>
<dbReference type="AlphaFoldDB" id="A0A5B7IWN9"/>
<dbReference type="EMBL" id="VSRR010079802">
    <property type="protein sequence ID" value="MPC89070.1"/>
    <property type="molecule type" value="Genomic_DNA"/>
</dbReference>
<evidence type="ECO:0000313" key="1">
    <source>
        <dbReference type="EMBL" id="MPC89070.1"/>
    </source>
</evidence>
<gene>
    <name evidence="1" type="primary">PHF3_0</name>
    <name evidence="1" type="ORF">E2C01_083998</name>
</gene>
<dbReference type="OrthoDB" id="1884872at2759"/>
<protein>
    <submittedName>
        <fullName evidence="1">PHD finger protein 3</fullName>
    </submittedName>
</protein>
<name>A0A5B7IWN9_PORTR</name>
<proteinExistence type="predicted"/>
<reference evidence="1 2" key="1">
    <citation type="submission" date="2019-05" db="EMBL/GenBank/DDBJ databases">
        <title>Another draft genome of Portunus trituberculatus and its Hox gene families provides insights of decapod evolution.</title>
        <authorList>
            <person name="Jeong J.-H."/>
            <person name="Song I."/>
            <person name="Kim S."/>
            <person name="Choi T."/>
            <person name="Kim D."/>
            <person name="Ryu S."/>
            <person name="Kim W."/>
        </authorList>
    </citation>
    <scope>NUCLEOTIDE SEQUENCE [LARGE SCALE GENOMIC DNA]</scope>
    <source>
        <tissue evidence="1">Muscle</tissue>
    </source>
</reference>
<accession>A0A5B7IWN9</accession>
<organism evidence="1 2">
    <name type="scientific">Portunus trituberculatus</name>
    <name type="common">Swimming crab</name>
    <name type="synonym">Neptunus trituberculatus</name>
    <dbReference type="NCBI Taxonomy" id="210409"/>
    <lineage>
        <taxon>Eukaryota</taxon>
        <taxon>Metazoa</taxon>
        <taxon>Ecdysozoa</taxon>
        <taxon>Arthropoda</taxon>
        <taxon>Crustacea</taxon>
        <taxon>Multicrustacea</taxon>
        <taxon>Malacostraca</taxon>
        <taxon>Eumalacostraca</taxon>
        <taxon>Eucarida</taxon>
        <taxon>Decapoda</taxon>
        <taxon>Pleocyemata</taxon>
        <taxon>Brachyura</taxon>
        <taxon>Eubrachyura</taxon>
        <taxon>Portunoidea</taxon>
        <taxon>Portunidae</taxon>
        <taxon>Portuninae</taxon>
        <taxon>Portunus</taxon>
    </lineage>
</organism>